<keyword evidence="1" id="KW-0812">Transmembrane</keyword>
<dbReference type="PANTHER" id="PTHR40044:SF1">
    <property type="entry name" value="INTEGRAL MEMBRANE PROTEIN"/>
    <property type="match status" value="1"/>
</dbReference>
<feature type="transmembrane region" description="Helical" evidence="1">
    <location>
        <begin position="100"/>
        <end position="119"/>
    </location>
</feature>
<evidence type="ECO:0000313" key="2">
    <source>
        <dbReference type="EMBL" id="MEQ2442749.1"/>
    </source>
</evidence>
<feature type="transmembrane region" description="Helical" evidence="1">
    <location>
        <begin position="139"/>
        <end position="161"/>
    </location>
</feature>
<keyword evidence="3" id="KW-1185">Reference proteome</keyword>
<comment type="caution">
    <text evidence="2">The sequence shown here is derived from an EMBL/GenBank/DDBJ whole genome shotgun (WGS) entry which is preliminary data.</text>
</comment>
<organism evidence="2 3">
    <name type="scientific">Pseudoflavonifractor intestinihominis</name>
    <dbReference type="NCBI Taxonomy" id="3133171"/>
    <lineage>
        <taxon>Bacteria</taxon>
        <taxon>Bacillati</taxon>
        <taxon>Bacillota</taxon>
        <taxon>Clostridia</taxon>
        <taxon>Eubacteriales</taxon>
        <taxon>Oscillospiraceae</taxon>
        <taxon>Pseudoflavonifractor</taxon>
    </lineage>
</organism>
<dbReference type="InterPro" id="IPR010387">
    <property type="entry name" value="QueT"/>
</dbReference>
<dbReference type="Pfam" id="PF06177">
    <property type="entry name" value="QueT"/>
    <property type="match status" value="1"/>
</dbReference>
<accession>A0ABV1E615</accession>
<dbReference type="Gene3D" id="1.10.1760.20">
    <property type="match status" value="1"/>
</dbReference>
<reference evidence="2 3" key="1">
    <citation type="submission" date="2024-03" db="EMBL/GenBank/DDBJ databases">
        <title>Human intestinal bacterial collection.</title>
        <authorList>
            <person name="Pauvert C."/>
            <person name="Hitch T.C.A."/>
            <person name="Clavel T."/>
        </authorList>
    </citation>
    <scope>NUCLEOTIDE SEQUENCE [LARGE SCALE GENOMIC DNA]</scope>
    <source>
        <strain evidence="2 3">CLA-AP-H29</strain>
    </source>
</reference>
<dbReference type="PIRSF" id="PIRSF031501">
    <property type="entry name" value="QueT"/>
    <property type="match status" value="1"/>
</dbReference>
<evidence type="ECO:0000313" key="3">
    <source>
        <dbReference type="Proteomes" id="UP001464378"/>
    </source>
</evidence>
<keyword evidence="1" id="KW-1133">Transmembrane helix</keyword>
<sequence length="179" mass="19596">MIVSNRKFTVRELTLAAVVAAVYFVLCYFGNIFQLTFGPVQVRLGEALTVLPFLFPATAPGVALGCLLTNVLSPYGPIDMIVGTLATAIAAWLTMKMPRWYLAALPPIVMNALLLPPMWAWAEAGAVNGAFWASYWFNMWTFVVGEAVACYVLGTVLLKALPKVKFFRPMIPAAHMAHL</sequence>
<dbReference type="RefSeq" id="WP_294516634.1">
    <property type="nucleotide sequence ID" value="NZ_JBBMFK010000005.1"/>
</dbReference>
<dbReference type="EMBL" id="JBBMFK010000005">
    <property type="protein sequence ID" value="MEQ2442749.1"/>
    <property type="molecule type" value="Genomic_DNA"/>
</dbReference>
<evidence type="ECO:0000256" key="1">
    <source>
        <dbReference type="SAM" id="Phobius"/>
    </source>
</evidence>
<dbReference type="PANTHER" id="PTHR40044">
    <property type="entry name" value="INTEGRAL MEMBRANE PROTEIN-RELATED"/>
    <property type="match status" value="1"/>
</dbReference>
<gene>
    <name evidence="2" type="ORF">WMO64_04640</name>
</gene>
<proteinExistence type="predicted"/>
<name>A0ABV1E615_9FIRM</name>
<dbReference type="Proteomes" id="UP001464378">
    <property type="component" value="Unassembled WGS sequence"/>
</dbReference>
<protein>
    <submittedName>
        <fullName evidence="2">QueT transporter family protein</fullName>
    </submittedName>
</protein>
<feature type="transmembrane region" description="Helical" evidence="1">
    <location>
        <begin position="12"/>
        <end position="33"/>
    </location>
</feature>
<keyword evidence="1" id="KW-0472">Membrane</keyword>